<accession>A0AAE0ERZ7</accession>
<dbReference type="Proteomes" id="UP001190700">
    <property type="component" value="Unassembled WGS sequence"/>
</dbReference>
<protein>
    <submittedName>
        <fullName evidence="1">Uncharacterized protein</fullName>
    </submittedName>
</protein>
<dbReference type="EMBL" id="LGRX02034900">
    <property type="protein sequence ID" value="KAK3236695.1"/>
    <property type="molecule type" value="Genomic_DNA"/>
</dbReference>
<evidence type="ECO:0000313" key="2">
    <source>
        <dbReference type="Proteomes" id="UP001190700"/>
    </source>
</evidence>
<evidence type="ECO:0000313" key="1">
    <source>
        <dbReference type="EMBL" id="KAK3236695.1"/>
    </source>
</evidence>
<gene>
    <name evidence="1" type="ORF">CYMTET_53179</name>
</gene>
<proteinExistence type="predicted"/>
<dbReference type="AlphaFoldDB" id="A0AAE0ERZ7"/>
<comment type="caution">
    <text evidence="1">The sequence shown here is derived from an EMBL/GenBank/DDBJ whole genome shotgun (WGS) entry which is preliminary data.</text>
</comment>
<name>A0AAE0ERZ7_9CHLO</name>
<sequence length="224" mass="25896">MWKFNITLNTSYLSYMEAHPEEVWLDPPTHGSTNLIRSLERFQEYRDNSGLNYDVVVVVPSDLILKYALTSLRWKGDAVCSFWSSWLPCFKFHFLWRELEDEGNVDPSRTLVSDVLYAFPGRDLRSFMETLQGLARRSSEVNLHHLYSKLAPVLGTSHLAFLYDGSCYSDTFHSSNPLYERLTDRANPNSEPIKECWNTPLKRFLGAPYFSRPDVKSNPITGEI</sequence>
<keyword evidence="2" id="KW-1185">Reference proteome</keyword>
<organism evidence="1 2">
    <name type="scientific">Cymbomonas tetramitiformis</name>
    <dbReference type="NCBI Taxonomy" id="36881"/>
    <lineage>
        <taxon>Eukaryota</taxon>
        <taxon>Viridiplantae</taxon>
        <taxon>Chlorophyta</taxon>
        <taxon>Pyramimonadophyceae</taxon>
        <taxon>Pyramimonadales</taxon>
        <taxon>Pyramimonadaceae</taxon>
        <taxon>Cymbomonas</taxon>
    </lineage>
</organism>
<reference evidence="1 2" key="1">
    <citation type="journal article" date="2015" name="Genome Biol. Evol.">
        <title>Comparative Genomics of a Bacterivorous Green Alga Reveals Evolutionary Causalities and Consequences of Phago-Mixotrophic Mode of Nutrition.</title>
        <authorList>
            <person name="Burns J.A."/>
            <person name="Paasch A."/>
            <person name="Narechania A."/>
            <person name="Kim E."/>
        </authorList>
    </citation>
    <scope>NUCLEOTIDE SEQUENCE [LARGE SCALE GENOMIC DNA]</scope>
    <source>
        <strain evidence="1 2">PLY_AMNH</strain>
    </source>
</reference>